<reference evidence="2 3" key="1">
    <citation type="submission" date="2020-05" db="EMBL/GenBank/DDBJ databases">
        <authorList>
            <person name="Campoy J."/>
            <person name="Schneeberger K."/>
            <person name="Spophaly S."/>
        </authorList>
    </citation>
    <scope>NUCLEOTIDE SEQUENCE [LARGE SCALE GENOMIC DNA]</scope>
    <source>
        <strain evidence="2">PruArmRojPasFocal</strain>
    </source>
</reference>
<evidence type="ECO:0008006" key="4">
    <source>
        <dbReference type="Google" id="ProtNLM"/>
    </source>
</evidence>
<gene>
    <name evidence="2" type="ORF">CURHAP_LOCUS35132</name>
</gene>
<feature type="compositionally biased region" description="Basic residues" evidence="1">
    <location>
        <begin position="236"/>
        <end position="246"/>
    </location>
</feature>
<evidence type="ECO:0000313" key="2">
    <source>
        <dbReference type="EMBL" id="CAB4281909.1"/>
    </source>
</evidence>
<evidence type="ECO:0000313" key="3">
    <source>
        <dbReference type="Proteomes" id="UP000507222"/>
    </source>
</evidence>
<accession>A0A6J5UZ18</accession>
<dbReference type="Proteomes" id="UP000507222">
    <property type="component" value="Unassembled WGS sequence"/>
</dbReference>
<organism evidence="2 3">
    <name type="scientific">Prunus armeniaca</name>
    <name type="common">Apricot</name>
    <name type="synonym">Armeniaca vulgaris</name>
    <dbReference type="NCBI Taxonomy" id="36596"/>
    <lineage>
        <taxon>Eukaryota</taxon>
        <taxon>Viridiplantae</taxon>
        <taxon>Streptophyta</taxon>
        <taxon>Embryophyta</taxon>
        <taxon>Tracheophyta</taxon>
        <taxon>Spermatophyta</taxon>
        <taxon>Magnoliopsida</taxon>
        <taxon>eudicotyledons</taxon>
        <taxon>Gunneridae</taxon>
        <taxon>Pentapetalae</taxon>
        <taxon>rosids</taxon>
        <taxon>fabids</taxon>
        <taxon>Rosales</taxon>
        <taxon>Rosaceae</taxon>
        <taxon>Amygdaloideae</taxon>
        <taxon>Amygdaleae</taxon>
        <taxon>Prunus</taxon>
    </lineage>
</organism>
<dbReference type="AlphaFoldDB" id="A0A6J5UZ18"/>
<dbReference type="EMBL" id="CAEKDK010000006">
    <property type="protein sequence ID" value="CAB4281909.1"/>
    <property type="molecule type" value="Genomic_DNA"/>
</dbReference>
<feature type="region of interest" description="Disordered" evidence="1">
    <location>
        <begin position="120"/>
        <end position="156"/>
    </location>
</feature>
<evidence type="ECO:0000256" key="1">
    <source>
        <dbReference type="SAM" id="MobiDB-lite"/>
    </source>
</evidence>
<feature type="compositionally biased region" description="Acidic residues" evidence="1">
    <location>
        <begin position="128"/>
        <end position="156"/>
    </location>
</feature>
<protein>
    <recommendedName>
        <fullName evidence="4">Transposase MuDR plant domain-containing protein</fullName>
    </recommendedName>
</protein>
<proteinExistence type="predicted"/>
<sequence length="307" mass="35088">MFMWSGDHPNYDKTELCTLELHHFGLLENGVYKGGKKIGAELGYKVDITQKVTSLKVFYRVHAEDVVKEVLDDRCIANLVATIPSNRRVVLYFHDPTDQNTLGSQNEMEYANVAKEEHVEVDSKGNEADNEEENVEVESDGSEFENEEKEVDEELKDSDYEYTNDEMPNIDPGMTAKKRANVLPNVDEEEPTIDPQMVPPNEGTGAISYNGEDTDAFPSEGETSEDDQGNGENSKKSKKRKKRKLLNFKQFRRETDLRNPQFKLEMQFVDREEVKKAIKEYAPVEGKSIKFVKNDNFRGEEEGGRIE</sequence>
<feature type="region of interest" description="Disordered" evidence="1">
    <location>
        <begin position="187"/>
        <end position="249"/>
    </location>
</feature>
<name>A0A6J5UZ18_PRUAR</name>